<accession>A0AAW3PKS1</accession>
<dbReference type="CDD" id="cd05254">
    <property type="entry name" value="dTDP_HR_like_SDR_e"/>
    <property type="match status" value="1"/>
</dbReference>
<gene>
    <name evidence="8" type="ORF">WL88_10155</name>
</gene>
<evidence type="ECO:0000256" key="2">
    <source>
        <dbReference type="ARBA" id="ARBA00010944"/>
    </source>
</evidence>
<dbReference type="GO" id="GO:0008831">
    <property type="term" value="F:dTDP-4-dehydrorhamnose reductase activity"/>
    <property type="evidence" value="ECO:0007669"/>
    <property type="project" value="UniProtKB-EC"/>
</dbReference>
<dbReference type="NCBIfam" id="TIGR01214">
    <property type="entry name" value="rmlD"/>
    <property type="match status" value="1"/>
</dbReference>
<dbReference type="GO" id="GO:0005829">
    <property type="term" value="C:cytosol"/>
    <property type="evidence" value="ECO:0007669"/>
    <property type="project" value="TreeGrafter"/>
</dbReference>
<dbReference type="GO" id="GO:0019305">
    <property type="term" value="P:dTDP-rhamnose biosynthetic process"/>
    <property type="evidence" value="ECO:0007669"/>
    <property type="project" value="TreeGrafter"/>
</dbReference>
<dbReference type="AlphaFoldDB" id="A0AAW3PKS1"/>
<protein>
    <recommendedName>
        <fullName evidence="4 6">dTDP-4-dehydrorhamnose reductase</fullName>
        <ecNumber evidence="3 6">1.1.1.133</ecNumber>
    </recommendedName>
</protein>
<organism evidence="8 9">
    <name type="scientific">Burkholderia diffusa</name>
    <dbReference type="NCBI Taxonomy" id="488732"/>
    <lineage>
        <taxon>Bacteria</taxon>
        <taxon>Pseudomonadati</taxon>
        <taxon>Pseudomonadota</taxon>
        <taxon>Betaproteobacteria</taxon>
        <taxon>Burkholderiales</taxon>
        <taxon>Burkholderiaceae</taxon>
        <taxon>Burkholderia</taxon>
        <taxon>Burkholderia cepacia complex</taxon>
    </lineage>
</organism>
<evidence type="ECO:0000313" key="8">
    <source>
        <dbReference type="EMBL" id="KWF57213.1"/>
    </source>
</evidence>
<evidence type="ECO:0000256" key="4">
    <source>
        <dbReference type="ARBA" id="ARBA00017099"/>
    </source>
</evidence>
<keyword evidence="6" id="KW-0560">Oxidoreductase</keyword>
<comment type="function">
    <text evidence="6">Catalyzes the reduction of dTDP-6-deoxy-L-lyxo-4-hexulose to yield dTDP-L-rhamnose.</text>
</comment>
<evidence type="ECO:0000256" key="5">
    <source>
        <dbReference type="ARBA" id="ARBA00048200"/>
    </source>
</evidence>
<evidence type="ECO:0000313" key="9">
    <source>
        <dbReference type="Proteomes" id="UP000063236"/>
    </source>
</evidence>
<dbReference type="InterPro" id="IPR005913">
    <property type="entry name" value="dTDP_dehydrorham_reduct"/>
</dbReference>
<name>A0AAW3PKS1_9BURK</name>
<comment type="catalytic activity">
    <reaction evidence="5 6">
        <text>dTDP-beta-L-rhamnose + NADP(+) = dTDP-4-dehydro-beta-L-rhamnose + NADPH + H(+)</text>
        <dbReference type="Rhea" id="RHEA:21796"/>
        <dbReference type="ChEBI" id="CHEBI:15378"/>
        <dbReference type="ChEBI" id="CHEBI:57510"/>
        <dbReference type="ChEBI" id="CHEBI:57783"/>
        <dbReference type="ChEBI" id="CHEBI:58349"/>
        <dbReference type="ChEBI" id="CHEBI:62830"/>
        <dbReference type="EC" id="1.1.1.133"/>
    </reaction>
</comment>
<comment type="cofactor">
    <cofactor evidence="6">
        <name>Mg(2+)</name>
        <dbReference type="ChEBI" id="CHEBI:18420"/>
    </cofactor>
    <text evidence="6">Binds 1 Mg(2+) ion per monomer.</text>
</comment>
<dbReference type="Gene3D" id="3.90.25.10">
    <property type="entry name" value="UDP-galactose 4-epimerase, domain 1"/>
    <property type="match status" value="1"/>
</dbReference>
<dbReference type="FunFam" id="3.40.50.720:FF:000159">
    <property type="entry name" value="dTDP-4-dehydrorhamnose reductase"/>
    <property type="match status" value="1"/>
</dbReference>
<evidence type="ECO:0000256" key="6">
    <source>
        <dbReference type="RuleBase" id="RU364082"/>
    </source>
</evidence>
<comment type="similarity">
    <text evidence="2 6">Belongs to the dTDP-4-dehydrorhamnose reductase family.</text>
</comment>
<evidence type="ECO:0000256" key="1">
    <source>
        <dbReference type="ARBA" id="ARBA00004781"/>
    </source>
</evidence>
<dbReference type="PANTHER" id="PTHR10491:SF4">
    <property type="entry name" value="METHIONINE ADENOSYLTRANSFERASE 2 SUBUNIT BETA"/>
    <property type="match status" value="1"/>
</dbReference>
<comment type="pathway">
    <text evidence="1 6">Carbohydrate biosynthesis; dTDP-L-rhamnose biosynthesis.</text>
</comment>
<dbReference type="Pfam" id="PF04321">
    <property type="entry name" value="RmlD_sub_bind"/>
    <property type="match status" value="1"/>
</dbReference>
<dbReference type="PANTHER" id="PTHR10491">
    <property type="entry name" value="DTDP-4-DEHYDRORHAMNOSE REDUCTASE"/>
    <property type="match status" value="1"/>
</dbReference>
<evidence type="ECO:0000256" key="3">
    <source>
        <dbReference type="ARBA" id="ARBA00012929"/>
    </source>
</evidence>
<comment type="caution">
    <text evidence="8">The sequence shown here is derived from an EMBL/GenBank/DDBJ whole genome shotgun (WGS) entry which is preliminary data.</text>
</comment>
<dbReference type="EMBL" id="LPJV01000015">
    <property type="protein sequence ID" value="KWF57213.1"/>
    <property type="molecule type" value="Genomic_DNA"/>
</dbReference>
<evidence type="ECO:0000259" key="7">
    <source>
        <dbReference type="Pfam" id="PF04321"/>
    </source>
</evidence>
<dbReference type="InterPro" id="IPR029903">
    <property type="entry name" value="RmlD-like-bd"/>
</dbReference>
<dbReference type="EC" id="1.1.1.133" evidence="3 6"/>
<keyword evidence="6" id="KW-0521">NADP</keyword>
<reference evidence="8 9" key="1">
    <citation type="submission" date="2015-11" db="EMBL/GenBank/DDBJ databases">
        <title>Expanding the genomic diversity of Burkholderia species for the development of highly accurate diagnostics.</title>
        <authorList>
            <person name="Sahl J."/>
            <person name="Keim P."/>
            <person name="Wagner D."/>
        </authorList>
    </citation>
    <scope>NUCLEOTIDE SEQUENCE [LARGE SCALE GENOMIC DNA]</scope>
    <source>
        <strain evidence="8 9">MSMB378WGS</strain>
    </source>
</reference>
<proteinExistence type="inferred from homology"/>
<dbReference type="InterPro" id="IPR036291">
    <property type="entry name" value="NAD(P)-bd_dom_sf"/>
</dbReference>
<dbReference type="RefSeq" id="WP_059915424.1">
    <property type="nucleotide sequence ID" value="NZ_LOZQ01000060.1"/>
</dbReference>
<dbReference type="Proteomes" id="UP000063236">
    <property type="component" value="Unassembled WGS sequence"/>
</dbReference>
<dbReference type="Gene3D" id="3.40.50.720">
    <property type="entry name" value="NAD(P)-binding Rossmann-like Domain"/>
    <property type="match status" value="1"/>
</dbReference>
<sequence length="308" mass="33177">MSLNRSAHRILVTGVNGQVGFELARTLQGLGAVVALDRHALDLSNPDRIRSVVREIRPTLIVNPAAYTAVDKAEQERDLAMAINGVAPGVLAEEAKQLSAPLIHYSTDYVFDGTKDGEYVETDPTCPQNVYGESKRAGEEAIAASGAAHLIFRTSWVYGARGRNFLLTMLRLGRERNELKVVSDQIGAPTWSNTIATLTAHVVAQSRGAADPVEWWTKRTGVYHLSAAGSTSWHGFATAIFELAGQPNAPRVLPIPASDYPTPAKRPANSRMANDKLYEMFGVAAPDWREALRLCLSGGMLATSGGPA</sequence>
<feature type="domain" description="RmlD-like substrate binding" evidence="7">
    <location>
        <begin position="9"/>
        <end position="296"/>
    </location>
</feature>
<dbReference type="SUPFAM" id="SSF51735">
    <property type="entry name" value="NAD(P)-binding Rossmann-fold domains"/>
    <property type="match status" value="1"/>
</dbReference>